<gene>
    <name evidence="1" type="ORF">SAMN05444159_0677</name>
</gene>
<dbReference type="RefSeq" id="WP_079536811.1">
    <property type="nucleotide sequence ID" value="NZ_LT670844.1"/>
</dbReference>
<protein>
    <submittedName>
        <fullName evidence="1">Uncharacterized protein</fullName>
    </submittedName>
</protein>
<organism evidence="1 2">
    <name type="scientific">Bradyrhizobium lablabi</name>
    <dbReference type="NCBI Taxonomy" id="722472"/>
    <lineage>
        <taxon>Bacteria</taxon>
        <taxon>Pseudomonadati</taxon>
        <taxon>Pseudomonadota</taxon>
        <taxon>Alphaproteobacteria</taxon>
        <taxon>Hyphomicrobiales</taxon>
        <taxon>Nitrobacteraceae</taxon>
        <taxon>Bradyrhizobium</taxon>
    </lineage>
</organism>
<accession>A0A1M6JH03</accession>
<dbReference type="EMBL" id="LT670844">
    <property type="protein sequence ID" value="SHJ46008.1"/>
    <property type="molecule type" value="Genomic_DNA"/>
</dbReference>
<dbReference type="OrthoDB" id="10000688at2"/>
<proteinExistence type="predicted"/>
<reference evidence="1 2" key="1">
    <citation type="submission" date="2016-11" db="EMBL/GenBank/DDBJ databases">
        <authorList>
            <person name="Jaros S."/>
            <person name="Januszkiewicz K."/>
            <person name="Wedrychowicz H."/>
        </authorList>
    </citation>
    <scope>NUCLEOTIDE SEQUENCE [LARGE SCALE GENOMIC DNA]</scope>
    <source>
        <strain evidence="1 2">GAS499</strain>
    </source>
</reference>
<dbReference type="AlphaFoldDB" id="A0A1M6JH03"/>
<evidence type="ECO:0000313" key="1">
    <source>
        <dbReference type="EMBL" id="SHJ46008.1"/>
    </source>
</evidence>
<dbReference type="Proteomes" id="UP000189935">
    <property type="component" value="Chromosome I"/>
</dbReference>
<name>A0A1M6JH03_9BRAD</name>
<evidence type="ECO:0000313" key="2">
    <source>
        <dbReference type="Proteomes" id="UP000189935"/>
    </source>
</evidence>
<sequence>MTGQIIQFRDYQNPRDLAPTHGDIETSLAKLNHMAAEIFNALMIDTAATEYSAPEKTLRDH</sequence>